<comment type="caution">
    <text evidence="6">The sequence shown here is derived from an EMBL/GenBank/DDBJ whole genome shotgun (WGS) entry which is preliminary data.</text>
</comment>
<keyword evidence="2 4" id="KW-0238">DNA-binding</keyword>
<accession>A0ABV6QEM9</accession>
<dbReference type="PANTHER" id="PTHR30055">
    <property type="entry name" value="HTH-TYPE TRANSCRIPTIONAL REGULATOR RUTR"/>
    <property type="match status" value="1"/>
</dbReference>
<dbReference type="SUPFAM" id="SSF48498">
    <property type="entry name" value="Tetracyclin repressor-like, C-terminal domain"/>
    <property type="match status" value="1"/>
</dbReference>
<feature type="domain" description="HTH tetR-type" evidence="5">
    <location>
        <begin position="18"/>
        <end position="78"/>
    </location>
</feature>
<organism evidence="6 7">
    <name type="scientific">Kribbella deserti</name>
    <dbReference type="NCBI Taxonomy" id="1926257"/>
    <lineage>
        <taxon>Bacteria</taxon>
        <taxon>Bacillati</taxon>
        <taxon>Actinomycetota</taxon>
        <taxon>Actinomycetes</taxon>
        <taxon>Propionibacteriales</taxon>
        <taxon>Kribbellaceae</taxon>
        <taxon>Kribbella</taxon>
    </lineage>
</organism>
<evidence type="ECO:0000256" key="4">
    <source>
        <dbReference type="PROSITE-ProRule" id="PRU00335"/>
    </source>
</evidence>
<dbReference type="EMBL" id="JBHLTC010000002">
    <property type="protein sequence ID" value="MFC0623097.1"/>
    <property type="molecule type" value="Genomic_DNA"/>
</dbReference>
<dbReference type="InterPro" id="IPR001647">
    <property type="entry name" value="HTH_TetR"/>
</dbReference>
<dbReference type="Gene3D" id="1.10.10.60">
    <property type="entry name" value="Homeodomain-like"/>
    <property type="match status" value="1"/>
</dbReference>
<evidence type="ECO:0000256" key="3">
    <source>
        <dbReference type="ARBA" id="ARBA00023163"/>
    </source>
</evidence>
<evidence type="ECO:0000259" key="5">
    <source>
        <dbReference type="PROSITE" id="PS50977"/>
    </source>
</evidence>
<dbReference type="PANTHER" id="PTHR30055:SF234">
    <property type="entry name" value="HTH-TYPE TRANSCRIPTIONAL REGULATOR BETI"/>
    <property type="match status" value="1"/>
</dbReference>
<evidence type="ECO:0000313" key="6">
    <source>
        <dbReference type="EMBL" id="MFC0623097.1"/>
    </source>
</evidence>
<dbReference type="InterPro" id="IPR050109">
    <property type="entry name" value="HTH-type_TetR-like_transc_reg"/>
</dbReference>
<dbReference type="Proteomes" id="UP001589890">
    <property type="component" value="Unassembled WGS sequence"/>
</dbReference>
<dbReference type="InterPro" id="IPR009057">
    <property type="entry name" value="Homeodomain-like_sf"/>
</dbReference>
<proteinExistence type="predicted"/>
<sequence>MSATTDTAQQGLRERHKVARRERILAAALELLREAPDDPLTAERIAERAEVAPATVYNLVGPRDKIWQALAGSFLDDLDRRLTEGRSRDAVGRARAVVTHTVELFIENASMSRRILLEWEQSGLILNRGPLGHLRQALADAQRRGSLRDDVDVNALADVVASACVGVTHQWIAGLIDEKQYSTQALLALDVALAAGAVEQQRGRFLRRLKNRRSARREAP</sequence>
<gene>
    <name evidence="6" type="ORF">ACFFGN_03430</name>
</gene>
<protein>
    <submittedName>
        <fullName evidence="6">TetR/AcrR family transcriptional regulator</fullName>
    </submittedName>
</protein>
<evidence type="ECO:0000256" key="1">
    <source>
        <dbReference type="ARBA" id="ARBA00023015"/>
    </source>
</evidence>
<evidence type="ECO:0000256" key="2">
    <source>
        <dbReference type="ARBA" id="ARBA00023125"/>
    </source>
</evidence>
<feature type="DNA-binding region" description="H-T-H motif" evidence="4">
    <location>
        <begin position="41"/>
        <end position="60"/>
    </location>
</feature>
<keyword evidence="7" id="KW-1185">Reference proteome</keyword>
<dbReference type="Pfam" id="PF00440">
    <property type="entry name" value="TetR_N"/>
    <property type="match status" value="1"/>
</dbReference>
<dbReference type="RefSeq" id="WP_380043788.1">
    <property type="nucleotide sequence ID" value="NZ_JBHLTC010000002.1"/>
</dbReference>
<dbReference type="PROSITE" id="PS50977">
    <property type="entry name" value="HTH_TETR_2"/>
    <property type="match status" value="1"/>
</dbReference>
<reference evidence="6 7" key="1">
    <citation type="submission" date="2024-09" db="EMBL/GenBank/DDBJ databases">
        <authorList>
            <person name="Sun Q."/>
            <person name="Mori K."/>
        </authorList>
    </citation>
    <scope>NUCLEOTIDE SEQUENCE [LARGE SCALE GENOMIC DNA]</scope>
    <source>
        <strain evidence="6 7">CGMCC 1.15906</strain>
    </source>
</reference>
<dbReference type="Gene3D" id="1.10.357.10">
    <property type="entry name" value="Tetracycline Repressor, domain 2"/>
    <property type="match status" value="1"/>
</dbReference>
<dbReference type="SUPFAM" id="SSF46689">
    <property type="entry name" value="Homeodomain-like"/>
    <property type="match status" value="1"/>
</dbReference>
<name>A0ABV6QEM9_9ACTN</name>
<dbReference type="InterPro" id="IPR036271">
    <property type="entry name" value="Tet_transcr_reg_TetR-rel_C_sf"/>
</dbReference>
<keyword evidence="1" id="KW-0805">Transcription regulation</keyword>
<keyword evidence="3" id="KW-0804">Transcription</keyword>
<evidence type="ECO:0000313" key="7">
    <source>
        <dbReference type="Proteomes" id="UP001589890"/>
    </source>
</evidence>